<dbReference type="InterPro" id="IPR036134">
    <property type="entry name" value="Crypto/Photolyase_FAD-like_sf"/>
</dbReference>
<comment type="similarity">
    <text evidence="5">Belongs to the DNA photolyase family.</text>
</comment>
<dbReference type="Gene3D" id="1.25.40.80">
    <property type="match status" value="1"/>
</dbReference>
<dbReference type="PROSITE" id="PS51645">
    <property type="entry name" value="PHR_CRY_ALPHA_BETA"/>
    <property type="match status" value="1"/>
</dbReference>
<feature type="binding site" evidence="4">
    <location>
        <begin position="260"/>
        <end position="267"/>
    </location>
    <ligand>
        <name>FAD</name>
        <dbReference type="ChEBI" id="CHEBI:57692"/>
    </ligand>
</feature>
<dbReference type="EMBL" id="QRCM01000001">
    <property type="protein sequence ID" value="TXG88983.1"/>
    <property type="molecule type" value="Genomic_DNA"/>
</dbReference>
<dbReference type="InterPro" id="IPR014729">
    <property type="entry name" value="Rossmann-like_a/b/a_fold"/>
</dbReference>
<dbReference type="InterPro" id="IPR002081">
    <property type="entry name" value="Cryptochrome/DNA_photolyase_1"/>
</dbReference>
<dbReference type="SUPFAM" id="SSF52425">
    <property type="entry name" value="Cryptochrome/photolyase, N-terminal domain"/>
    <property type="match status" value="1"/>
</dbReference>
<comment type="caution">
    <text evidence="7">The sequence shown here is derived from an EMBL/GenBank/DDBJ whole genome shotgun (WGS) entry which is preliminary data.</text>
</comment>
<dbReference type="GO" id="GO:0003677">
    <property type="term" value="F:DNA binding"/>
    <property type="evidence" value="ECO:0007669"/>
    <property type="project" value="TreeGrafter"/>
</dbReference>
<reference evidence="7 8" key="1">
    <citation type="submission" date="2018-07" db="EMBL/GenBank/DDBJ databases">
        <title>Genome sequence of Rhodococcus rhodnii ATCC 35071 from Rhodnius prolixus.</title>
        <authorList>
            <person name="Patel V."/>
            <person name="Vogel K.J."/>
        </authorList>
    </citation>
    <scope>NUCLEOTIDE SEQUENCE [LARGE SCALE GENOMIC DNA]</scope>
    <source>
        <strain evidence="7 8">ATCC 35071</strain>
    </source>
</reference>
<feature type="binding site" evidence="4">
    <location>
        <begin position="360"/>
        <end position="362"/>
    </location>
    <ligand>
        <name>FAD</name>
        <dbReference type="ChEBI" id="CHEBI:57692"/>
    </ligand>
</feature>
<sequence>MALALVWFRRDLRLGDLPTLLEVANDGDRALALFVLDDALLGPAGERRRDALYRALAALDEQLGGRLLVVKGDPAKAVPAVAAAAGAARVHVSADFGPYGARRDDAVALALRERGVELVRTGSPYVVSPGRVLKDDGDPYRVFTPYFRSWQEHGWRPPAETSAETVEWVEPDTVDTGRARRPIPEPRGEMPDVSEAGALAAWSEFVADDLADYGEGRDRIDRDGTSRMSVHLKYGTIHPRTMLAELARRRSDGAAQYRRQLAWRDFYADFLHHRPDTARRNYDGRFDAMQYETGRGADEAFAAWTGGRTGYPIVDAAMRQLAAEGWIHNRLRMIVASFLVKDLHLPWWWGARHFMTQLVDGDLANNQHGWQWTAGTGTDASPYFRVFNPVRQGEKFDPTGEFVRRWVPELRSIAGKAVHDPADRPGAYPEPIVDHAHERRVALARFDAIRSQ</sequence>
<dbReference type="PROSITE" id="PS00394">
    <property type="entry name" value="DNA_PHOTOLYASES_1_1"/>
    <property type="match status" value="1"/>
</dbReference>
<dbReference type="InterPro" id="IPR006050">
    <property type="entry name" value="DNA_photolyase_N"/>
</dbReference>
<dbReference type="Pfam" id="PF03441">
    <property type="entry name" value="FAD_binding_7"/>
    <property type="match status" value="1"/>
</dbReference>
<feature type="binding site" evidence="4">
    <location>
        <position position="257"/>
    </location>
    <ligand>
        <name>FAD</name>
        <dbReference type="ChEBI" id="CHEBI:57692"/>
    </ligand>
</feature>
<dbReference type="GO" id="GO:0006139">
    <property type="term" value="P:nucleobase-containing compound metabolic process"/>
    <property type="evidence" value="ECO:0007669"/>
    <property type="project" value="UniProtKB-ARBA"/>
</dbReference>
<dbReference type="AlphaFoldDB" id="A0A6P2C8L2"/>
<evidence type="ECO:0000256" key="3">
    <source>
        <dbReference type="ARBA" id="ARBA00022991"/>
    </source>
</evidence>
<evidence type="ECO:0000259" key="6">
    <source>
        <dbReference type="PROSITE" id="PS51645"/>
    </source>
</evidence>
<evidence type="ECO:0000256" key="2">
    <source>
        <dbReference type="ARBA" id="ARBA00022827"/>
    </source>
</evidence>
<keyword evidence="3 5" id="KW-0157">Chromophore</keyword>
<dbReference type="Pfam" id="PF00875">
    <property type="entry name" value="DNA_photolyase"/>
    <property type="match status" value="1"/>
</dbReference>
<keyword evidence="2 4" id="KW-0274">FAD</keyword>
<proteinExistence type="inferred from homology"/>
<dbReference type="GO" id="GO:0009416">
    <property type="term" value="P:response to light stimulus"/>
    <property type="evidence" value="ECO:0007669"/>
    <property type="project" value="TreeGrafter"/>
</dbReference>
<dbReference type="GO" id="GO:0006950">
    <property type="term" value="P:response to stress"/>
    <property type="evidence" value="ECO:0007669"/>
    <property type="project" value="UniProtKB-ARBA"/>
</dbReference>
<dbReference type="InterPro" id="IPR018394">
    <property type="entry name" value="DNA_photolyase_1_CS_C"/>
</dbReference>
<dbReference type="Proteomes" id="UP000471120">
    <property type="component" value="Unassembled WGS sequence"/>
</dbReference>
<dbReference type="PANTHER" id="PTHR11455:SF9">
    <property type="entry name" value="CRYPTOCHROME CIRCADIAN CLOCK 5 ISOFORM X1"/>
    <property type="match status" value="1"/>
</dbReference>
<dbReference type="GO" id="GO:0003904">
    <property type="term" value="F:deoxyribodipyrimidine photo-lyase activity"/>
    <property type="evidence" value="ECO:0007669"/>
    <property type="project" value="TreeGrafter"/>
</dbReference>
<evidence type="ECO:0000256" key="4">
    <source>
        <dbReference type="PIRSR" id="PIRSR602081-1"/>
    </source>
</evidence>
<name>A0A6P2C8L2_9NOCA</name>
<protein>
    <submittedName>
        <fullName evidence="7">Deoxyribodipyrimidine photo-lyase</fullName>
    </submittedName>
</protein>
<feature type="domain" description="Photolyase/cryptochrome alpha/beta" evidence="6">
    <location>
        <begin position="2"/>
        <end position="126"/>
    </location>
</feature>
<dbReference type="RefSeq" id="WP_010836885.1">
    <property type="nucleotide sequence ID" value="NZ_QRCM01000001.1"/>
</dbReference>
<gene>
    <name evidence="7" type="ORF">DW322_00430</name>
</gene>
<organism evidence="7 8">
    <name type="scientific">Rhodococcus rhodnii</name>
    <dbReference type="NCBI Taxonomy" id="38312"/>
    <lineage>
        <taxon>Bacteria</taxon>
        <taxon>Bacillati</taxon>
        <taxon>Actinomycetota</taxon>
        <taxon>Actinomycetes</taxon>
        <taxon>Mycobacteriales</taxon>
        <taxon>Nocardiaceae</taxon>
        <taxon>Rhodococcus</taxon>
    </lineage>
</organism>
<dbReference type="InterPro" id="IPR005101">
    <property type="entry name" value="Cryptochr/Photolyase_FAD-bd"/>
</dbReference>
<keyword evidence="7" id="KW-0456">Lyase</keyword>
<dbReference type="Gene3D" id="1.10.579.10">
    <property type="entry name" value="DNA Cyclobutane Dipyrimidine Photolyase, subunit A, domain 3"/>
    <property type="match status" value="1"/>
</dbReference>
<evidence type="ECO:0000256" key="1">
    <source>
        <dbReference type="ARBA" id="ARBA00022630"/>
    </source>
</evidence>
<accession>A0A6P2C8L2</accession>
<keyword evidence="1 4" id="KW-0285">Flavoprotein</keyword>
<dbReference type="Gene3D" id="3.40.50.620">
    <property type="entry name" value="HUPs"/>
    <property type="match status" value="1"/>
</dbReference>
<comment type="cofactor">
    <cofactor evidence="4">
        <name>FAD</name>
        <dbReference type="ChEBI" id="CHEBI:57692"/>
    </cofactor>
    <text evidence="4">Binds 1 FAD per subunit.</text>
</comment>
<dbReference type="PRINTS" id="PR00147">
    <property type="entry name" value="DNAPHOTLYASE"/>
</dbReference>
<dbReference type="GO" id="GO:0071949">
    <property type="term" value="F:FAD binding"/>
    <property type="evidence" value="ECO:0007669"/>
    <property type="project" value="TreeGrafter"/>
</dbReference>
<dbReference type="InterPro" id="IPR036155">
    <property type="entry name" value="Crypto/Photolyase_N_sf"/>
</dbReference>
<feature type="binding site" evidence="4">
    <location>
        <begin position="225"/>
        <end position="229"/>
    </location>
    <ligand>
        <name>FAD</name>
        <dbReference type="ChEBI" id="CHEBI:57692"/>
    </ligand>
</feature>
<evidence type="ECO:0000256" key="5">
    <source>
        <dbReference type="RuleBase" id="RU004182"/>
    </source>
</evidence>
<feature type="binding site" evidence="4">
    <location>
        <position position="213"/>
    </location>
    <ligand>
        <name>FAD</name>
        <dbReference type="ChEBI" id="CHEBI:57692"/>
    </ligand>
</feature>
<dbReference type="SUPFAM" id="SSF48173">
    <property type="entry name" value="Cryptochrome/photolyase FAD-binding domain"/>
    <property type="match status" value="1"/>
</dbReference>
<evidence type="ECO:0000313" key="8">
    <source>
        <dbReference type="Proteomes" id="UP000471120"/>
    </source>
</evidence>
<dbReference type="PANTHER" id="PTHR11455">
    <property type="entry name" value="CRYPTOCHROME"/>
    <property type="match status" value="1"/>
</dbReference>
<evidence type="ECO:0000313" key="7">
    <source>
        <dbReference type="EMBL" id="TXG88983.1"/>
    </source>
</evidence>